<reference evidence="1 2" key="1">
    <citation type="submission" date="2019-12" db="EMBL/GenBank/DDBJ databases">
        <title>Genomic-based taxomic classification of the family Erythrobacteraceae.</title>
        <authorList>
            <person name="Xu L."/>
        </authorList>
    </citation>
    <scope>NUCLEOTIDE SEQUENCE [LARGE SCALE GENOMIC DNA]</scope>
    <source>
        <strain evidence="1 2">LMG 29518</strain>
    </source>
</reference>
<dbReference type="Proteomes" id="UP000438476">
    <property type="component" value="Unassembled WGS sequence"/>
</dbReference>
<gene>
    <name evidence="1" type="ORF">GRI91_06240</name>
</gene>
<comment type="caution">
    <text evidence="1">The sequence shown here is derived from an EMBL/GenBank/DDBJ whole genome shotgun (WGS) entry which is preliminary data.</text>
</comment>
<organism evidence="1 2">
    <name type="scientific">Altericroceibacterium endophyticum</name>
    <dbReference type="NCBI Taxonomy" id="1808508"/>
    <lineage>
        <taxon>Bacteria</taxon>
        <taxon>Pseudomonadati</taxon>
        <taxon>Pseudomonadota</taxon>
        <taxon>Alphaproteobacteria</taxon>
        <taxon>Sphingomonadales</taxon>
        <taxon>Erythrobacteraceae</taxon>
        <taxon>Altericroceibacterium</taxon>
    </lineage>
</organism>
<name>A0A6I4T3I1_9SPHN</name>
<dbReference type="EMBL" id="WTYT01000002">
    <property type="protein sequence ID" value="MXO65348.1"/>
    <property type="molecule type" value="Genomic_DNA"/>
</dbReference>
<protein>
    <submittedName>
        <fullName evidence="1">Uncharacterized protein</fullName>
    </submittedName>
</protein>
<dbReference type="RefSeq" id="WP_160735748.1">
    <property type="nucleotide sequence ID" value="NZ_WTYT01000002.1"/>
</dbReference>
<accession>A0A6I4T3I1</accession>
<dbReference type="AlphaFoldDB" id="A0A6I4T3I1"/>
<evidence type="ECO:0000313" key="2">
    <source>
        <dbReference type="Proteomes" id="UP000438476"/>
    </source>
</evidence>
<sequence>MTIFARRRLQSMLDQLAPVLVEGKGKDILGRLNHPKNVEQALPAEMELALLWAIHSLGDLEVEPEWWGDSKRPDAITDTLVPGRTVAIEIAATNDNAISGEEAMDAIALQVSAAADRAEKGVGNFLYFTFREESGYLAGQYIRRRLAPKDFVLPEALSKTVQDWVSSGRSERERLRLQSTGLDVEIERKAYRQTRYHNIHSSMPPETHSVDDNPLYDLLRRKKRQLKAAAPGTLRMIFVADVGSTLLRRIGQFGEHDWTNRRVSGSQIIAHFMTTYGKDVDAVVAFSPYKESSSCGFNGLSDRKPRRWTVTYCGSSALPEAPQTLQRAAGPAL</sequence>
<evidence type="ECO:0000313" key="1">
    <source>
        <dbReference type="EMBL" id="MXO65348.1"/>
    </source>
</evidence>
<proteinExistence type="predicted"/>
<dbReference type="OrthoDB" id="7593035at2"/>
<keyword evidence="2" id="KW-1185">Reference proteome</keyword>